<accession>A0ABP9RTP0</accession>
<name>A0ABP9RTP0_9ACTN</name>
<sequence>MRLRFGIFVSAAMALVLAAGCSSSGDDSTSGSSGGSSGAAAAGNPVDVGVALPDEVKSKGKLAVGVKCDYPPFGYIDEASKNAGFEIDIAHQLANIAFGDPNALTLTCVTGSNRVSFLTSNRIDLIEATMNYTAERAQTIDFTTPYFDSGVKLLVPKASSVTSFDQLAGKNVITITGATASLWLTQCMKNVKQTLFTETSQALTALTQKRGVAFAQDDTLLLDLASKNPTLKVVGDAKADSPWGMGVRKGDTAMLDWTNAALKHLQDSDFFWTDFQKTVTDKSVQDQFAKYVPRPGNSLSYPSGSTMQC</sequence>
<evidence type="ECO:0000313" key="6">
    <source>
        <dbReference type="EMBL" id="GAA5186984.1"/>
    </source>
</evidence>
<proteinExistence type="inferred from homology"/>
<keyword evidence="7" id="KW-1185">Reference proteome</keyword>
<dbReference type="Gene3D" id="3.40.190.10">
    <property type="entry name" value="Periplasmic binding protein-like II"/>
    <property type="match status" value="2"/>
</dbReference>
<feature type="signal peptide" evidence="4">
    <location>
        <begin position="1"/>
        <end position="18"/>
    </location>
</feature>
<dbReference type="EMBL" id="BAABJQ010000009">
    <property type="protein sequence ID" value="GAA5186984.1"/>
    <property type="molecule type" value="Genomic_DNA"/>
</dbReference>
<evidence type="ECO:0000256" key="2">
    <source>
        <dbReference type="ARBA" id="ARBA00022448"/>
    </source>
</evidence>
<gene>
    <name evidence="6" type="ORF">GCM10023322_34310</name>
</gene>
<comment type="caution">
    <text evidence="6">The sequence shown here is derived from an EMBL/GenBank/DDBJ whole genome shotgun (WGS) entry which is preliminary data.</text>
</comment>
<dbReference type="SMART" id="SM00062">
    <property type="entry name" value="PBPb"/>
    <property type="match status" value="1"/>
</dbReference>
<protein>
    <submittedName>
        <fullName evidence="6">Transporter substrate-binding domain-containing protein</fullName>
    </submittedName>
</protein>
<dbReference type="Proteomes" id="UP001501570">
    <property type="component" value="Unassembled WGS sequence"/>
</dbReference>
<evidence type="ECO:0000313" key="7">
    <source>
        <dbReference type="Proteomes" id="UP001501570"/>
    </source>
</evidence>
<dbReference type="InterPro" id="IPR001638">
    <property type="entry name" value="Solute-binding_3/MltF_N"/>
</dbReference>
<keyword evidence="2" id="KW-0813">Transport</keyword>
<dbReference type="SUPFAM" id="SSF53850">
    <property type="entry name" value="Periplasmic binding protein-like II"/>
    <property type="match status" value="1"/>
</dbReference>
<dbReference type="RefSeq" id="WP_345630708.1">
    <property type="nucleotide sequence ID" value="NZ_BAABJQ010000009.1"/>
</dbReference>
<feature type="domain" description="Solute-binding protein family 3/N-terminal" evidence="5">
    <location>
        <begin position="61"/>
        <end position="282"/>
    </location>
</feature>
<keyword evidence="3 4" id="KW-0732">Signal</keyword>
<evidence type="ECO:0000256" key="3">
    <source>
        <dbReference type="ARBA" id="ARBA00022729"/>
    </source>
</evidence>
<dbReference type="Pfam" id="PF00497">
    <property type="entry name" value="SBP_bac_3"/>
    <property type="match status" value="1"/>
</dbReference>
<organism evidence="6 7">
    <name type="scientific">Rugosimonospora acidiphila</name>
    <dbReference type="NCBI Taxonomy" id="556531"/>
    <lineage>
        <taxon>Bacteria</taxon>
        <taxon>Bacillati</taxon>
        <taxon>Actinomycetota</taxon>
        <taxon>Actinomycetes</taxon>
        <taxon>Micromonosporales</taxon>
        <taxon>Micromonosporaceae</taxon>
        <taxon>Rugosimonospora</taxon>
    </lineage>
</organism>
<reference evidence="7" key="1">
    <citation type="journal article" date="2019" name="Int. J. Syst. Evol. Microbiol.">
        <title>The Global Catalogue of Microorganisms (GCM) 10K type strain sequencing project: providing services to taxonomists for standard genome sequencing and annotation.</title>
        <authorList>
            <consortium name="The Broad Institute Genomics Platform"/>
            <consortium name="The Broad Institute Genome Sequencing Center for Infectious Disease"/>
            <person name="Wu L."/>
            <person name="Ma J."/>
        </authorList>
    </citation>
    <scope>NUCLEOTIDE SEQUENCE [LARGE SCALE GENOMIC DNA]</scope>
    <source>
        <strain evidence="7">JCM 18304</strain>
    </source>
</reference>
<evidence type="ECO:0000256" key="4">
    <source>
        <dbReference type="SAM" id="SignalP"/>
    </source>
</evidence>
<feature type="chain" id="PRO_5046728529" evidence="4">
    <location>
        <begin position="19"/>
        <end position="309"/>
    </location>
</feature>
<evidence type="ECO:0000259" key="5">
    <source>
        <dbReference type="SMART" id="SM00062"/>
    </source>
</evidence>
<dbReference type="PROSITE" id="PS51257">
    <property type="entry name" value="PROKAR_LIPOPROTEIN"/>
    <property type="match status" value="1"/>
</dbReference>
<evidence type="ECO:0000256" key="1">
    <source>
        <dbReference type="ARBA" id="ARBA00010333"/>
    </source>
</evidence>
<dbReference type="PANTHER" id="PTHR30085">
    <property type="entry name" value="AMINO ACID ABC TRANSPORTER PERMEASE"/>
    <property type="match status" value="1"/>
</dbReference>
<comment type="similarity">
    <text evidence="1">Belongs to the bacterial solute-binding protein 3 family.</text>
</comment>
<dbReference type="PANTHER" id="PTHR30085:SF6">
    <property type="entry name" value="ABC TRANSPORTER GLUTAMINE-BINDING PROTEIN GLNH"/>
    <property type="match status" value="1"/>
</dbReference>
<dbReference type="InterPro" id="IPR051455">
    <property type="entry name" value="Bact_solute-bind_prot3"/>
</dbReference>